<keyword evidence="1" id="KW-0812">Transmembrane</keyword>
<dbReference type="RefSeq" id="WP_345446377.1">
    <property type="nucleotide sequence ID" value="NZ_BAABKP010000003.1"/>
</dbReference>
<name>A0ABP9BMV9_9MICC</name>
<sequence length="206" mass="22106">MKSQYLQNPPVVFRAKSAPWYTGFAVLVAVSVLVALAFSSGLSAVVTRGWSLIFLAYAIWYTLGRSHLVVGEENITVVNPFCTHTVNYAALIDVSTRYNLTLVTAQKRYQAFGIPAGGMVASRRARPADLERLPSITYGEGGAMRTSDLPNSLAGSVALVIRGYWQELVEANALAGIPAVCRSKADLLGSVLFAVLLVLAIIGLMI</sequence>
<dbReference type="InterPro" id="IPR019692">
    <property type="entry name" value="CFP-6_PH"/>
</dbReference>
<feature type="transmembrane region" description="Helical" evidence="1">
    <location>
        <begin position="187"/>
        <end position="205"/>
    </location>
</feature>
<evidence type="ECO:0000313" key="4">
    <source>
        <dbReference type="Proteomes" id="UP001500187"/>
    </source>
</evidence>
<dbReference type="Proteomes" id="UP001500187">
    <property type="component" value="Unassembled WGS sequence"/>
</dbReference>
<feature type="domain" description="Low molecular weight protein antigen 6 PH" evidence="2">
    <location>
        <begin position="65"/>
        <end position="108"/>
    </location>
</feature>
<dbReference type="Pfam" id="PF10756">
    <property type="entry name" value="bPH_6"/>
    <property type="match status" value="1"/>
</dbReference>
<evidence type="ECO:0000256" key="1">
    <source>
        <dbReference type="SAM" id="Phobius"/>
    </source>
</evidence>
<proteinExistence type="predicted"/>
<comment type="caution">
    <text evidence="3">The sequence shown here is derived from an EMBL/GenBank/DDBJ whole genome shotgun (WGS) entry which is preliminary data.</text>
</comment>
<protein>
    <recommendedName>
        <fullName evidence="2">Low molecular weight protein antigen 6 PH domain-containing protein</fullName>
    </recommendedName>
</protein>
<organism evidence="3 4">
    <name type="scientific">Rothia endophytica</name>
    <dbReference type="NCBI Taxonomy" id="1324766"/>
    <lineage>
        <taxon>Bacteria</taxon>
        <taxon>Bacillati</taxon>
        <taxon>Actinomycetota</taxon>
        <taxon>Actinomycetes</taxon>
        <taxon>Micrococcales</taxon>
        <taxon>Micrococcaceae</taxon>
        <taxon>Rothia</taxon>
    </lineage>
</organism>
<gene>
    <name evidence="3" type="ORF">GCM10023352_16430</name>
</gene>
<keyword evidence="1" id="KW-0472">Membrane</keyword>
<keyword evidence="4" id="KW-1185">Reference proteome</keyword>
<accession>A0ABP9BMV9</accession>
<feature type="transmembrane region" description="Helical" evidence="1">
    <location>
        <begin position="20"/>
        <end position="38"/>
    </location>
</feature>
<keyword evidence="1" id="KW-1133">Transmembrane helix</keyword>
<dbReference type="EMBL" id="BAABKP010000003">
    <property type="protein sequence ID" value="GAA4797549.1"/>
    <property type="molecule type" value="Genomic_DNA"/>
</dbReference>
<reference evidence="4" key="1">
    <citation type="journal article" date="2019" name="Int. J. Syst. Evol. Microbiol.">
        <title>The Global Catalogue of Microorganisms (GCM) 10K type strain sequencing project: providing services to taxonomists for standard genome sequencing and annotation.</title>
        <authorList>
            <consortium name="The Broad Institute Genomics Platform"/>
            <consortium name="The Broad Institute Genome Sequencing Center for Infectious Disease"/>
            <person name="Wu L."/>
            <person name="Ma J."/>
        </authorList>
    </citation>
    <scope>NUCLEOTIDE SEQUENCE [LARGE SCALE GENOMIC DNA]</scope>
    <source>
        <strain evidence="4">JCM 18541</strain>
    </source>
</reference>
<evidence type="ECO:0000313" key="3">
    <source>
        <dbReference type="EMBL" id="GAA4797549.1"/>
    </source>
</evidence>
<evidence type="ECO:0000259" key="2">
    <source>
        <dbReference type="Pfam" id="PF10756"/>
    </source>
</evidence>